<dbReference type="GO" id="GO:0030789">
    <property type="term" value="F:precorrin-3B C17-methyltransferase activity"/>
    <property type="evidence" value="ECO:0007669"/>
    <property type="project" value="UniProtKB-EC"/>
</dbReference>
<dbReference type="Pfam" id="PF01890">
    <property type="entry name" value="CbiG_C"/>
    <property type="match status" value="1"/>
</dbReference>
<dbReference type="Pfam" id="PF11760">
    <property type="entry name" value="CbiG_N"/>
    <property type="match status" value="1"/>
</dbReference>
<keyword evidence="2" id="KW-0169">Cobalamin biosynthesis</keyword>
<dbReference type="Gene3D" id="3.40.50.11220">
    <property type="match status" value="1"/>
</dbReference>
<reference evidence="9" key="1">
    <citation type="submission" date="2022-12" db="EMBL/GenBank/DDBJ databases">
        <title>Gycomyces niveus sp.nov.,a novel actinomycete isolated from soil in Shouguan.</title>
        <authorList>
            <person name="Yang X."/>
        </authorList>
    </citation>
    <scope>NUCLEOTIDE SEQUENCE</scope>
    <source>
        <strain evidence="9">NEAU-A15</strain>
    </source>
</reference>
<dbReference type="EMBL" id="JAPZVP010000017">
    <property type="protein sequence ID" value="MDA1361904.1"/>
    <property type="molecule type" value="Genomic_DNA"/>
</dbReference>
<evidence type="ECO:0000259" key="6">
    <source>
        <dbReference type="Pfam" id="PF00590"/>
    </source>
</evidence>
<evidence type="ECO:0000256" key="5">
    <source>
        <dbReference type="ARBA" id="ARBA00022691"/>
    </source>
</evidence>
<dbReference type="SUPFAM" id="SSF53790">
    <property type="entry name" value="Tetrapyrrole methylase"/>
    <property type="match status" value="1"/>
</dbReference>
<sequence>MTAPRTIVLAATETGRRLGADLAAHVGGEHRTGRPRDLLAEAWGEADALVLVMAAGAAVRLIARHLADKRTDPAVVCVDDAGRFAVSLCGGHEGGANALADRIAAHLAATPVITTASEAAGLPSLGSLGERFGIRAEGDLAAVGGHVLTGSPVRIERDLPWPLGPVPAPVTDDPTAPLLRVSDRITAVQVPTVFYRPPSLVIGIGSSRGVTAAEVGDLIDQALAAAGLSPLAVHTAATVDLKADETGINEAVTARGWPVVHLPAEALAAIEVPNPSEVVLAAVGTPSVAEAAALHLGGELVVAKRRSPMATVAIARRPARGRLALVSLGPGADDLTTPRAAAELAAAEVVIGYGPYVDQAARWTTRGAVFETFGLGQEVERAVRAVELAREGRAVALVGSGDVGVYAMASPTIEHAGPDIDVVVVPGVTAALAASAILGAPFGHDHCSISLSDLMTPWNLIEERVEAAARADLAIAFYNPRSAGRDWQLARAREILLRHRDPETPVGIVRDAERPGQAVTVTTLGALDVATVQMTTLVLVGTSRTRMASGRMVTPRGYKSEVF</sequence>
<dbReference type="GO" id="GO:0032259">
    <property type="term" value="P:methylation"/>
    <property type="evidence" value="ECO:0007669"/>
    <property type="project" value="UniProtKB-KW"/>
</dbReference>
<evidence type="ECO:0000259" key="8">
    <source>
        <dbReference type="Pfam" id="PF11760"/>
    </source>
</evidence>
<feature type="domain" description="Cobalamin synthesis G N-terminal" evidence="8">
    <location>
        <begin position="38"/>
        <end position="118"/>
    </location>
</feature>
<dbReference type="RefSeq" id="WP_270111938.1">
    <property type="nucleotide sequence ID" value="NZ_JAPZVP010000017.1"/>
</dbReference>
<protein>
    <submittedName>
        <fullName evidence="9">Precorrin-3B C(17)-methyltransferase</fullName>
        <ecNumber evidence="9">2.1.1.131</ecNumber>
    </submittedName>
</protein>
<dbReference type="SUPFAM" id="SSF159664">
    <property type="entry name" value="CobE/GbiG C-terminal domain-like"/>
    <property type="match status" value="1"/>
</dbReference>
<dbReference type="InterPro" id="IPR021744">
    <property type="entry name" value="CbiG_N"/>
</dbReference>
<dbReference type="InterPro" id="IPR000878">
    <property type="entry name" value="4pyrrol_Mease"/>
</dbReference>
<evidence type="ECO:0000256" key="3">
    <source>
        <dbReference type="ARBA" id="ARBA00022603"/>
    </source>
</evidence>
<name>A0A9X3ST64_9ACTN</name>
<dbReference type="Gene3D" id="3.30.420.180">
    <property type="entry name" value="CobE/GbiG C-terminal domain"/>
    <property type="match status" value="1"/>
</dbReference>
<dbReference type="GO" id="GO:0009236">
    <property type="term" value="P:cobalamin biosynthetic process"/>
    <property type="evidence" value="ECO:0007669"/>
    <property type="project" value="UniProtKB-KW"/>
</dbReference>
<evidence type="ECO:0000259" key="7">
    <source>
        <dbReference type="Pfam" id="PF01890"/>
    </source>
</evidence>
<dbReference type="CDD" id="cd11646">
    <property type="entry name" value="Precorrin_3B_C17_MT"/>
    <property type="match status" value="1"/>
</dbReference>
<keyword evidence="10" id="KW-1185">Reference proteome</keyword>
<dbReference type="AlphaFoldDB" id="A0A9X3ST64"/>
<dbReference type="Gene3D" id="3.30.950.10">
    <property type="entry name" value="Methyltransferase, Cobalt-precorrin-4 Transmethylase, Domain 2"/>
    <property type="match status" value="1"/>
</dbReference>
<evidence type="ECO:0000256" key="1">
    <source>
        <dbReference type="ARBA" id="ARBA00004953"/>
    </source>
</evidence>
<dbReference type="InterPro" id="IPR038029">
    <property type="entry name" value="GbiG_N_sf"/>
</dbReference>
<dbReference type="InterPro" id="IPR014776">
    <property type="entry name" value="4pyrrole_Mease_sub2"/>
</dbReference>
<proteinExistence type="predicted"/>
<dbReference type="PANTHER" id="PTHR47036:SF1">
    <property type="entry name" value="COBALT-FACTOR III C(17)-METHYLTRANSFERASE-RELATED"/>
    <property type="match status" value="1"/>
</dbReference>
<dbReference type="Gene3D" id="3.40.1010.10">
    <property type="entry name" value="Cobalt-precorrin-4 Transmethylase, Domain 1"/>
    <property type="match status" value="1"/>
</dbReference>
<dbReference type="SUPFAM" id="SSF159672">
    <property type="entry name" value="CbiG N-terminal domain-like"/>
    <property type="match status" value="1"/>
</dbReference>
<keyword evidence="5" id="KW-0949">S-adenosyl-L-methionine</keyword>
<dbReference type="Proteomes" id="UP001146067">
    <property type="component" value="Unassembled WGS sequence"/>
</dbReference>
<feature type="domain" description="Tetrapyrrole methylase" evidence="6">
    <location>
        <begin position="323"/>
        <end position="527"/>
    </location>
</feature>
<evidence type="ECO:0000313" key="9">
    <source>
        <dbReference type="EMBL" id="MDA1361904.1"/>
    </source>
</evidence>
<dbReference type="InterPro" id="IPR036518">
    <property type="entry name" value="CobE/GbiG_C_sf"/>
</dbReference>
<feature type="domain" description="CobE/GbiG C-terminal" evidence="7">
    <location>
        <begin position="200"/>
        <end position="315"/>
    </location>
</feature>
<comment type="pathway">
    <text evidence="1">Cofactor biosynthesis; adenosylcobalamin biosynthesis.</text>
</comment>
<dbReference type="InterPro" id="IPR051810">
    <property type="entry name" value="Precorrin_MeTrfase"/>
</dbReference>
<dbReference type="InterPro" id="IPR002750">
    <property type="entry name" value="CobE/GbiG_C"/>
</dbReference>
<evidence type="ECO:0000313" key="10">
    <source>
        <dbReference type="Proteomes" id="UP001146067"/>
    </source>
</evidence>
<gene>
    <name evidence="9" type="primary">cobJ</name>
    <name evidence="9" type="ORF">O1R50_19915</name>
</gene>
<dbReference type="InterPro" id="IPR014777">
    <property type="entry name" value="4pyrrole_Mease_sub1"/>
</dbReference>
<dbReference type="PANTHER" id="PTHR47036">
    <property type="entry name" value="COBALT-FACTOR III C(17)-METHYLTRANSFERASE-RELATED"/>
    <property type="match status" value="1"/>
</dbReference>
<comment type="caution">
    <text evidence="9">The sequence shown here is derived from an EMBL/GenBank/DDBJ whole genome shotgun (WGS) entry which is preliminary data.</text>
</comment>
<evidence type="ECO:0000256" key="2">
    <source>
        <dbReference type="ARBA" id="ARBA00022573"/>
    </source>
</evidence>
<dbReference type="Pfam" id="PF00590">
    <property type="entry name" value="TP_methylase"/>
    <property type="match status" value="1"/>
</dbReference>
<evidence type="ECO:0000256" key="4">
    <source>
        <dbReference type="ARBA" id="ARBA00022679"/>
    </source>
</evidence>
<accession>A0A9X3ST64</accession>
<organism evidence="9 10">
    <name type="scientific">Glycomyces luteolus</name>
    <dbReference type="NCBI Taxonomy" id="2670330"/>
    <lineage>
        <taxon>Bacteria</taxon>
        <taxon>Bacillati</taxon>
        <taxon>Actinomycetota</taxon>
        <taxon>Actinomycetes</taxon>
        <taxon>Glycomycetales</taxon>
        <taxon>Glycomycetaceae</taxon>
        <taxon>Glycomyces</taxon>
    </lineage>
</organism>
<dbReference type="NCBIfam" id="TIGR01466">
    <property type="entry name" value="cobJ_cbiH"/>
    <property type="match status" value="1"/>
</dbReference>
<dbReference type="InterPro" id="IPR006363">
    <property type="entry name" value="Cbl_synth_CobJ/CibH_dom"/>
</dbReference>
<keyword evidence="3 9" id="KW-0489">Methyltransferase</keyword>
<dbReference type="InterPro" id="IPR035996">
    <property type="entry name" value="4pyrrol_Methylase_sf"/>
</dbReference>
<dbReference type="EC" id="2.1.1.131" evidence="9"/>
<keyword evidence="4 9" id="KW-0808">Transferase</keyword>